<name>A0AAW1X989_RUBAR</name>
<sequence length="266" mass="28490">MAEARQVAGAASNGLVRRRNTGWKFGIRDGVTVVIGKWQGREDDCGWLIGLNWPAAHLCLFVPSPLPISLISSFSNHDNPAPPLLHQFTTNPPISLSLLTINTINHHSFSAADSQLTAQYPTPLSPSRESHCARVSPAPSPCPYPIRSSHHHDVIKRQLNLTSAALPLSGFQSSPARFQLTAVLATAVCPRVDSAPPNPSLPLPFLSNSKQPTPATHDPVLDTVDSGCNPGDPPLLSNPARSLSPEPNLQTESLHLASCPCFLSIK</sequence>
<dbReference type="EMBL" id="JBEDUW010000004">
    <property type="protein sequence ID" value="KAK9932312.1"/>
    <property type="molecule type" value="Genomic_DNA"/>
</dbReference>
<gene>
    <name evidence="2" type="ORF">M0R45_019555</name>
</gene>
<dbReference type="AlphaFoldDB" id="A0AAW1X989"/>
<evidence type="ECO:0000313" key="3">
    <source>
        <dbReference type="Proteomes" id="UP001457282"/>
    </source>
</evidence>
<keyword evidence="3" id="KW-1185">Reference proteome</keyword>
<proteinExistence type="predicted"/>
<reference evidence="2 3" key="1">
    <citation type="journal article" date="2023" name="G3 (Bethesda)">
        <title>A chromosome-length genome assembly and annotation of blackberry (Rubus argutus, cv. 'Hillquist').</title>
        <authorList>
            <person name="Bruna T."/>
            <person name="Aryal R."/>
            <person name="Dudchenko O."/>
            <person name="Sargent D.J."/>
            <person name="Mead D."/>
            <person name="Buti M."/>
            <person name="Cavallini A."/>
            <person name="Hytonen T."/>
            <person name="Andres J."/>
            <person name="Pham M."/>
            <person name="Weisz D."/>
            <person name="Mascagni F."/>
            <person name="Usai G."/>
            <person name="Natali L."/>
            <person name="Bassil N."/>
            <person name="Fernandez G.E."/>
            <person name="Lomsadze A."/>
            <person name="Armour M."/>
            <person name="Olukolu B."/>
            <person name="Poorten T."/>
            <person name="Britton C."/>
            <person name="Davik J."/>
            <person name="Ashrafi H."/>
            <person name="Aiden E.L."/>
            <person name="Borodovsky M."/>
            <person name="Worthington M."/>
        </authorList>
    </citation>
    <scope>NUCLEOTIDE SEQUENCE [LARGE SCALE GENOMIC DNA]</scope>
    <source>
        <strain evidence="2">PI 553951</strain>
    </source>
</reference>
<comment type="caution">
    <text evidence="2">The sequence shown here is derived from an EMBL/GenBank/DDBJ whole genome shotgun (WGS) entry which is preliminary data.</text>
</comment>
<dbReference type="Proteomes" id="UP001457282">
    <property type="component" value="Unassembled WGS sequence"/>
</dbReference>
<protein>
    <submittedName>
        <fullName evidence="2">Uncharacterized protein</fullName>
    </submittedName>
</protein>
<evidence type="ECO:0000256" key="1">
    <source>
        <dbReference type="SAM" id="MobiDB-lite"/>
    </source>
</evidence>
<accession>A0AAW1X989</accession>
<organism evidence="2 3">
    <name type="scientific">Rubus argutus</name>
    <name type="common">Southern blackberry</name>
    <dbReference type="NCBI Taxonomy" id="59490"/>
    <lineage>
        <taxon>Eukaryota</taxon>
        <taxon>Viridiplantae</taxon>
        <taxon>Streptophyta</taxon>
        <taxon>Embryophyta</taxon>
        <taxon>Tracheophyta</taxon>
        <taxon>Spermatophyta</taxon>
        <taxon>Magnoliopsida</taxon>
        <taxon>eudicotyledons</taxon>
        <taxon>Gunneridae</taxon>
        <taxon>Pentapetalae</taxon>
        <taxon>rosids</taxon>
        <taxon>fabids</taxon>
        <taxon>Rosales</taxon>
        <taxon>Rosaceae</taxon>
        <taxon>Rosoideae</taxon>
        <taxon>Rosoideae incertae sedis</taxon>
        <taxon>Rubus</taxon>
    </lineage>
</organism>
<feature type="region of interest" description="Disordered" evidence="1">
    <location>
        <begin position="225"/>
        <end position="247"/>
    </location>
</feature>
<evidence type="ECO:0000313" key="2">
    <source>
        <dbReference type="EMBL" id="KAK9932312.1"/>
    </source>
</evidence>